<proteinExistence type="predicted"/>
<evidence type="ECO:0000313" key="2">
    <source>
        <dbReference type="Proteomes" id="UP000800094"/>
    </source>
</evidence>
<dbReference type="AlphaFoldDB" id="A0A6A6HTE0"/>
<name>A0A6A6HTE0_9PLEO</name>
<organism evidence="1 2">
    <name type="scientific">Trematosphaeria pertusa</name>
    <dbReference type="NCBI Taxonomy" id="390896"/>
    <lineage>
        <taxon>Eukaryota</taxon>
        <taxon>Fungi</taxon>
        <taxon>Dikarya</taxon>
        <taxon>Ascomycota</taxon>
        <taxon>Pezizomycotina</taxon>
        <taxon>Dothideomycetes</taxon>
        <taxon>Pleosporomycetidae</taxon>
        <taxon>Pleosporales</taxon>
        <taxon>Massarineae</taxon>
        <taxon>Trematosphaeriaceae</taxon>
        <taxon>Trematosphaeria</taxon>
    </lineage>
</organism>
<dbReference type="EMBL" id="ML987214">
    <property type="protein sequence ID" value="KAF2241052.1"/>
    <property type="molecule type" value="Genomic_DNA"/>
</dbReference>
<dbReference type="GeneID" id="54573796"/>
<protein>
    <submittedName>
        <fullName evidence="1">Uncharacterized protein</fullName>
    </submittedName>
</protein>
<sequence length="163" mass="18614">MIEPRERRQFERSMHASCRALTITVRRPFLICPAVILDVGGEWTGWSALMQLVHISSARRTRRRRHLKITILANQLRLLSVLSQTYRPNRKCSSSQFKTPEVCPGPRRGRSNIQIRLLLRTDGEAHGMCLWTLPKPPCASIALQPFQPPAVLSLAEGQRRARL</sequence>
<dbReference type="RefSeq" id="XP_033676056.1">
    <property type="nucleotide sequence ID" value="XM_033820466.1"/>
</dbReference>
<dbReference type="Proteomes" id="UP000800094">
    <property type="component" value="Unassembled WGS sequence"/>
</dbReference>
<keyword evidence="2" id="KW-1185">Reference proteome</keyword>
<evidence type="ECO:0000313" key="1">
    <source>
        <dbReference type="EMBL" id="KAF2241052.1"/>
    </source>
</evidence>
<reference evidence="1" key="1">
    <citation type="journal article" date="2020" name="Stud. Mycol.">
        <title>101 Dothideomycetes genomes: a test case for predicting lifestyles and emergence of pathogens.</title>
        <authorList>
            <person name="Haridas S."/>
            <person name="Albert R."/>
            <person name="Binder M."/>
            <person name="Bloem J."/>
            <person name="Labutti K."/>
            <person name="Salamov A."/>
            <person name="Andreopoulos B."/>
            <person name="Baker S."/>
            <person name="Barry K."/>
            <person name="Bills G."/>
            <person name="Bluhm B."/>
            <person name="Cannon C."/>
            <person name="Castanera R."/>
            <person name="Culley D."/>
            <person name="Daum C."/>
            <person name="Ezra D."/>
            <person name="Gonzalez J."/>
            <person name="Henrissat B."/>
            <person name="Kuo A."/>
            <person name="Liang C."/>
            <person name="Lipzen A."/>
            <person name="Lutzoni F."/>
            <person name="Magnuson J."/>
            <person name="Mondo S."/>
            <person name="Nolan M."/>
            <person name="Ohm R."/>
            <person name="Pangilinan J."/>
            <person name="Park H.-J."/>
            <person name="Ramirez L."/>
            <person name="Alfaro M."/>
            <person name="Sun H."/>
            <person name="Tritt A."/>
            <person name="Yoshinaga Y."/>
            <person name="Zwiers L.-H."/>
            <person name="Turgeon B."/>
            <person name="Goodwin S."/>
            <person name="Spatafora J."/>
            <person name="Crous P."/>
            <person name="Grigoriev I."/>
        </authorList>
    </citation>
    <scope>NUCLEOTIDE SEQUENCE</scope>
    <source>
        <strain evidence="1">CBS 122368</strain>
    </source>
</reference>
<gene>
    <name evidence="1" type="ORF">BU26DRAFT_186650</name>
</gene>
<accession>A0A6A6HTE0</accession>